<reference evidence="2 3" key="1">
    <citation type="submission" date="2015-07" db="EMBL/GenBank/DDBJ databases">
        <title>Fjat-14205 dsm 2895.</title>
        <authorList>
            <person name="Liu B."/>
            <person name="Wang J."/>
            <person name="Zhu Y."/>
            <person name="Liu G."/>
            <person name="Chen Q."/>
            <person name="Chen Z."/>
            <person name="Lan J."/>
            <person name="Che J."/>
            <person name="Ge C."/>
            <person name="Shi H."/>
            <person name="Pan Z."/>
            <person name="Liu X."/>
        </authorList>
    </citation>
    <scope>NUCLEOTIDE SEQUENCE [LARGE SCALE GENOMIC DNA]</scope>
    <source>
        <strain evidence="2 3">DSM 2895</strain>
    </source>
</reference>
<dbReference type="SUPFAM" id="SSF55729">
    <property type="entry name" value="Acyl-CoA N-acyltransferases (Nat)"/>
    <property type="match status" value="1"/>
</dbReference>
<dbReference type="Gene3D" id="3.40.630.30">
    <property type="match status" value="1"/>
</dbReference>
<accession>A0A0D1XQP8</accession>
<dbReference type="CDD" id="cd04301">
    <property type="entry name" value="NAT_SF"/>
    <property type="match status" value="1"/>
</dbReference>
<protein>
    <recommendedName>
        <fullName evidence="1">N-acetyltransferase domain-containing protein</fullName>
    </recommendedName>
</protein>
<dbReference type="PROSITE" id="PS51186">
    <property type="entry name" value="GNAT"/>
    <property type="match status" value="1"/>
</dbReference>
<gene>
    <name evidence="2" type="ORF">AF333_23200</name>
</gene>
<dbReference type="Proteomes" id="UP000037269">
    <property type="component" value="Unassembled WGS sequence"/>
</dbReference>
<evidence type="ECO:0000313" key="3">
    <source>
        <dbReference type="Proteomes" id="UP000037269"/>
    </source>
</evidence>
<dbReference type="EMBL" id="LGUG01000004">
    <property type="protein sequence ID" value="KON97904.1"/>
    <property type="molecule type" value="Genomic_DNA"/>
</dbReference>
<dbReference type="InterPro" id="IPR016181">
    <property type="entry name" value="Acyl_CoA_acyltransferase"/>
</dbReference>
<evidence type="ECO:0000259" key="1">
    <source>
        <dbReference type="PROSITE" id="PS51186"/>
    </source>
</evidence>
<dbReference type="GO" id="GO:0016747">
    <property type="term" value="F:acyltransferase activity, transferring groups other than amino-acyl groups"/>
    <property type="evidence" value="ECO:0007669"/>
    <property type="project" value="InterPro"/>
</dbReference>
<comment type="caution">
    <text evidence="2">The sequence shown here is derived from an EMBL/GenBank/DDBJ whole genome shotgun (WGS) entry which is preliminary data.</text>
</comment>
<dbReference type="AlphaFoldDB" id="A0A0D1XQP8"/>
<organism evidence="2 3">
    <name type="scientific">Aneurinibacillus migulanus</name>
    <name type="common">Bacillus migulanus</name>
    <dbReference type="NCBI Taxonomy" id="47500"/>
    <lineage>
        <taxon>Bacteria</taxon>
        <taxon>Bacillati</taxon>
        <taxon>Bacillota</taxon>
        <taxon>Bacilli</taxon>
        <taxon>Bacillales</taxon>
        <taxon>Paenibacillaceae</taxon>
        <taxon>Aneurinibacillus group</taxon>
        <taxon>Aneurinibacillus</taxon>
    </lineage>
</organism>
<dbReference type="STRING" id="47500.AF333_23200"/>
<dbReference type="OrthoDB" id="9800797at2"/>
<sequence length="151" mass="17598">MMIRRASKEDVNILSELSFRSKAYWGYSDEFMKACREDLKVTEEDISTSHVYVLEVHREIVAFYRLVYEMEDAELSNFFVDPVGIGKGYGKYVWHHLIETAKRLGIEKFLIHSDPYAEGFYKKMGAIRIGEVQSTVFPDRKLPLMQAMVKS</sequence>
<feature type="domain" description="N-acetyltransferase" evidence="1">
    <location>
        <begin position="1"/>
        <end position="151"/>
    </location>
</feature>
<dbReference type="InterPro" id="IPR000182">
    <property type="entry name" value="GNAT_dom"/>
</dbReference>
<proteinExistence type="predicted"/>
<evidence type="ECO:0000313" key="2">
    <source>
        <dbReference type="EMBL" id="KON97904.1"/>
    </source>
</evidence>
<dbReference type="PATRIC" id="fig|47500.12.peg.2867"/>
<dbReference type="Pfam" id="PF13673">
    <property type="entry name" value="Acetyltransf_10"/>
    <property type="match status" value="1"/>
</dbReference>
<name>A0A0D1XQP8_ANEMI</name>
<keyword evidence="3" id="KW-1185">Reference proteome</keyword>